<proteinExistence type="predicted"/>
<dbReference type="GO" id="GO:0004590">
    <property type="term" value="F:orotidine-5'-phosphate decarboxylase activity"/>
    <property type="evidence" value="ECO:0007669"/>
    <property type="project" value="InterPro"/>
</dbReference>
<name>A0A7J4IW65_9ARCH</name>
<sequence length="238" mass="25672">MKSIIKIPRSIVPACDIVGIREFDNLVKETCKVDGIGAYKVGFELGLGYGLPAIVSAARKHTNKPIIYDHQKAATDVPFTGEGFASVCKKAGINAVILFPQAGPVTEKEWIKACQRAGLGVVVGGEMTHEGYLHKDGGFLDDDAPMRMYGAAIENGVREFVVPGNKPEKIKIYREFFESRGIVPVLHSPGLVSQGGSISESGRLAGKYWHAIVGRALYEAADKKKAAQELCSKLLEGK</sequence>
<dbReference type="Proteomes" id="UP000565078">
    <property type="component" value="Unassembled WGS sequence"/>
</dbReference>
<organism evidence="3 4">
    <name type="scientific">Candidatus Iainarchaeum sp</name>
    <dbReference type="NCBI Taxonomy" id="3101447"/>
    <lineage>
        <taxon>Archaea</taxon>
        <taxon>Candidatus Iainarchaeota</taxon>
        <taxon>Candidatus Iainarchaeia</taxon>
        <taxon>Candidatus Iainarchaeales</taxon>
        <taxon>Candidatus Iainarchaeaceae</taxon>
        <taxon>Candidatus Iainarchaeum</taxon>
    </lineage>
</organism>
<dbReference type="InterPro" id="IPR011060">
    <property type="entry name" value="RibuloseP-bd_barrel"/>
</dbReference>
<comment type="caution">
    <text evidence="3">The sequence shown here is derived from an EMBL/GenBank/DDBJ whole genome shotgun (WGS) entry which is preliminary data.</text>
</comment>
<dbReference type="GO" id="GO:0006207">
    <property type="term" value="P:'de novo' pyrimidine nucleobase biosynthetic process"/>
    <property type="evidence" value="ECO:0007669"/>
    <property type="project" value="InterPro"/>
</dbReference>
<gene>
    <name evidence="3" type="ORF">HA254_03820</name>
</gene>
<dbReference type="AlphaFoldDB" id="A0A7J4IW65"/>
<evidence type="ECO:0000313" key="3">
    <source>
        <dbReference type="EMBL" id="HIH09773.1"/>
    </source>
</evidence>
<dbReference type="InterPro" id="IPR001754">
    <property type="entry name" value="OMPdeCOase_dom"/>
</dbReference>
<evidence type="ECO:0000256" key="1">
    <source>
        <dbReference type="ARBA" id="ARBA00023239"/>
    </source>
</evidence>
<dbReference type="InterPro" id="IPR013785">
    <property type="entry name" value="Aldolase_TIM"/>
</dbReference>
<evidence type="ECO:0000313" key="4">
    <source>
        <dbReference type="Proteomes" id="UP000565078"/>
    </source>
</evidence>
<accession>A0A7J4IW65</accession>
<feature type="domain" description="Orotidine 5'-phosphate decarboxylase" evidence="2">
    <location>
        <begin position="10"/>
        <end position="230"/>
    </location>
</feature>
<reference evidence="4" key="1">
    <citation type="journal article" date="2020" name="bioRxiv">
        <title>A rank-normalized archaeal taxonomy based on genome phylogeny resolves widespread incomplete and uneven classifications.</title>
        <authorList>
            <person name="Rinke C."/>
            <person name="Chuvochina M."/>
            <person name="Mussig A.J."/>
            <person name="Chaumeil P.-A."/>
            <person name="Waite D.W."/>
            <person name="Whitman W.B."/>
            <person name="Parks D.H."/>
            <person name="Hugenholtz P."/>
        </authorList>
    </citation>
    <scope>NUCLEOTIDE SEQUENCE [LARGE SCALE GENOMIC DNA]</scope>
</reference>
<dbReference type="EMBL" id="DUGC01000058">
    <property type="protein sequence ID" value="HIH09773.1"/>
    <property type="molecule type" value="Genomic_DNA"/>
</dbReference>
<dbReference type="SMART" id="SM00934">
    <property type="entry name" value="OMPdecase"/>
    <property type="match status" value="1"/>
</dbReference>
<dbReference type="SUPFAM" id="SSF51366">
    <property type="entry name" value="Ribulose-phoshate binding barrel"/>
    <property type="match status" value="1"/>
</dbReference>
<dbReference type="Pfam" id="PF00215">
    <property type="entry name" value="OMPdecase"/>
    <property type="match status" value="1"/>
</dbReference>
<keyword evidence="1" id="KW-0456">Lyase</keyword>
<dbReference type="Gene3D" id="3.20.20.70">
    <property type="entry name" value="Aldolase class I"/>
    <property type="match status" value="1"/>
</dbReference>
<protein>
    <recommendedName>
        <fullName evidence="2">Orotidine 5'-phosphate decarboxylase domain-containing protein</fullName>
    </recommendedName>
</protein>
<evidence type="ECO:0000259" key="2">
    <source>
        <dbReference type="SMART" id="SM00934"/>
    </source>
</evidence>